<organism evidence="4 5">
    <name type="scientific">Polynucleobacter paneuropaeus</name>
    <dbReference type="NCBI Taxonomy" id="2527775"/>
    <lineage>
        <taxon>Bacteria</taxon>
        <taxon>Pseudomonadati</taxon>
        <taxon>Pseudomonadota</taxon>
        <taxon>Betaproteobacteria</taxon>
        <taxon>Burkholderiales</taxon>
        <taxon>Burkholderiaceae</taxon>
        <taxon>Polynucleobacter</taxon>
    </lineage>
</organism>
<protein>
    <submittedName>
        <fullName evidence="4">Transcriptional regulator</fullName>
    </submittedName>
</protein>
<keyword evidence="2" id="KW-0804">Transcription</keyword>
<dbReference type="PROSITE" id="PS51000">
    <property type="entry name" value="HTH_DEOR_2"/>
    <property type="match status" value="1"/>
</dbReference>
<accession>A0A2Z4JW20</accession>
<gene>
    <name evidence="4" type="ORF">Pas1_09370</name>
</gene>
<dbReference type="InterPro" id="IPR051534">
    <property type="entry name" value="CBASS_pafABC_assoc_protein"/>
</dbReference>
<dbReference type="PANTHER" id="PTHR34580">
    <property type="match status" value="1"/>
</dbReference>
<sequence length="322" mass="36918">MGDMERLHRIKYMIQARHCVSLDEFLSELEISKATFKRDLEYLRSRMNASIVYDRFKGGYCFDSAVIGEKIELPGLWFSEKEATALVLMQHLLSGLDKGGLIEPHIAPLTSIIDGILGQSNTPTKELRKRLKVFGMSARKGSIENFEEVGNALLTRKRLHITYYARGKDETTKREISPQRLIFYRDNWYLDAFCHLRKDLRSFAVDCISKAIITNSKADEISEKQLHEHFAESYGIFSGKASQRAKLKFSPEKARWVSSETWHGQQVGAFDKEGNYLLEFDYNQDPELVMDILKYGAGVEVLAPTSLRKRVKDEATKTLALY</sequence>
<evidence type="ECO:0000256" key="2">
    <source>
        <dbReference type="ARBA" id="ARBA00023163"/>
    </source>
</evidence>
<proteinExistence type="predicted"/>
<dbReference type="Proteomes" id="UP000248592">
    <property type="component" value="Chromosome"/>
</dbReference>
<dbReference type="InterPro" id="IPR057727">
    <property type="entry name" value="WCX_dom"/>
</dbReference>
<dbReference type="Pfam" id="PF25583">
    <property type="entry name" value="WCX"/>
    <property type="match status" value="1"/>
</dbReference>
<evidence type="ECO:0000313" key="5">
    <source>
        <dbReference type="Proteomes" id="UP000248592"/>
    </source>
</evidence>
<name>A0A2Z4JW20_9BURK</name>
<evidence type="ECO:0000259" key="3">
    <source>
        <dbReference type="PROSITE" id="PS51000"/>
    </source>
</evidence>
<keyword evidence="1" id="KW-0805">Transcription regulation</keyword>
<dbReference type="Pfam" id="PF13280">
    <property type="entry name" value="WYL"/>
    <property type="match status" value="1"/>
</dbReference>
<dbReference type="GO" id="GO:0003700">
    <property type="term" value="F:DNA-binding transcription factor activity"/>
    <property type="evidence" value="ECO:0007669"/>
    <property type="project" value="InterPro"/>
</dbReference>
<dbReference type="InterPro" id="IPR026881">
    <property type="entry name" value="WYL_dom"/>
</dbReference>
<dbReference type="InterPro" id="IPR001034">
    <property type="entry name" value="DeoR_HTH"/>
</dbReference>
<dbReference type="EMBL" id="CP030085">
    <property type="protein sequence ID" value="AWW50572.1"/>
    <property type="molecule type" value="Genomic_DNA"/>
</dbReference>
<feature type="domain" description="HTH deoR-type" evidence="3">
    <location>
        <begin position="3"/>
        <end position="62"/>
    </location>
</feature>
<reference evidence="5" key="1">
    <citation type="submission" date="2018-06" db="EMBL/GenBank/DDBJ databases">
        <title>Description of a new Polynucleobacter species.</title>
        <authorList>
            <person name="Hahn M.W."/>
        </authorList>
    </citation>
    <scope>NUCLEOTIDE SEQUENCE [LARGE SCALE GENOMIC DNA]</scope>
    <source>
        <strain evidence="5">MG-25-Pas1-D2</strain>
    </source>
</reference>
<dbReference type="AlphaFoldDB" id="A0A2Z4JW20"/>
<dbReference type="PROSITE" id="PS52050">
    <property type="entry name" value="WYL"/>
    <property type="match status" value="1"/>
</dbReference>
<dbReference type="PANTHER" id="PTHR34580:SF3">
    <property type="entry name" value="PROTEIN PAFB"/>
    <property type="match status" value="1"/>
</dbReference>
<evidence type="ECO:0000256" key="1">
    <source>
        <dbReference type="ARBA" id="ARBA00023015"/>
    </source>
</evidence>
<evidence type="ECO:0000313" key="4">
    <source>
        <dbReference type="EMBL" id="AWW50572.1"/>
    </source>
</evidence>